<accession>A0ABQ4LD17</accession>
<gene>
    <name evidence="1" type="ORF">J21TS7_26900</name>
</gene>
<proteinExistence type="predicted"/>
<name>A0ABQ4LD17_9BACL</name>
<evidence type="ECO:0000313" key="1">
    <source>
        <dbReference type="EMBL" id="GIO54372.1"/>
    </source>
</evidence>
<organism evidence="1 2">
    <name type="scientific">Paenibacillus cineris</name>
    <dbReference type="NCBI Taxonomy" id="237530"/>
    <lineage>
        <taxon>Bacteria</taxon>
        <taxon>Bacillati</taxon>
        <taxon>Bacillota</taxon>
        <taxon>Bacilli</taxon>
        <taxon>Bacillales</taxon>
        <taxon>Paenibacillaceae</taxon>
        <taxon>Paenibacillus</taxon>
    </lineage>
</organism>
<evidence type="ECO:0000313" key="2">
    <source>
        <dbReference type="Proteomes" id="UP000676601"/>
    </source>
</evidence>
<sequence>MTALELVFVSFKLSKYEAMPYWACLIGTVSSPTLRFPESTAVNVPNDRPFAYTEPVILPPYGLDPPLYVLLFENLIELAPFFNSTSIV</sequence>
<keyword evidence="2" id="KW-1185">Reference proteome</keyword>
<comment type="caution">
    <text evidence="1">The sequence shown here is derived from an EMBL/GenBank/DDBJ whole genome shotgun (WGS) entry which is preliminary data.</text>
</comment>
<protein>
    <submittedName>
        <fullName evidence="1">Uncharacterized protein</fullName>
    </submittedName>
</protein>
<dbReference type="EMBL" id="BORU01000001">
    <property type="protein sequence ID" value="GIO54372.1"/>
    <property type="molecule type" value="Genomic_DNA"/>
</dbReference>
<dbReference type="Proteomes" id="UP000676601">
    <property type="component" value="Unassembled WGS sequence"/>
</dbReference>
<reference evidence="1 2" key="1">
    <citation type="submission" date="2021-03" db="EMBL/GenBank/DDBJ databases">
        <title>Antimicrobial resistance genes in bacteria isolated from Japanese honey, and their potential for conferring macrolide and lincosamide resistance in the American foulbrood pathogen Paenibacillus larvae.</title>
        <authorList>
            <person name="Okamoto M."/>
            <person name="Kumagai M."/>
            <person name="Kanamori H."/>
            <person name="Takamatsu D."/>
        </authorList>
    </citation>
    <scope>NUCLEOTIDE SEQUENCE [LARGE SCALE GENOMIC DNA]</scope>
    <source>
        <strain evidence="1 2">J21TS7</strain>
    </source>
</reference>